<comment type="caution">
    <text evidence="2">The sequence shown here is derived from an EMBL/GenBank/DDBJ whole genome shotgun (WGS) entry which is preliminary data.</text>
</comment>
<dbReference type="Proteomes" id="UP001382904">
    <property type="component" value="Unassembled WGS sequence"/>
</dbReference>
<name>A0ABU8U2X0_9ACTN</name>
<evidence type="ECO:0000256" key="1">
    <source>
        <dbReference type="SAM" id="MobiDB-lite"/>
    </source>
</evidence>
<dbReference type="SUPFAM" id="SSF53335">
    <property type="entry name" value="S-adenosyl-L-methionine-dependent methyltransferases"/>
    <property type="match status" value="1"/>
</dbReference>
<dbReference type="Gene3D" id="3.40.50.150">
    <property type="entry name" value="Vaccinia Virus protein VP39"/>
    <property type="match status" value="1"/>
</dbReference>
<accession>A0ABU8U2X0</accession>
<keyword evidence="3" id="KW-1185">Reference proteome</keyword>
<reference evidence="2 3" key="1">
    <citation type="submission" date="2024-03" db="EMBL/GenBank/DDBJ databases">
        <title>Novel Streptomyces species of biotechnological and ecological value are a feature of Machair soil.</title>
        <authorList>
            <person name="Prole J.R."/>
            <person name="Goodfellow M."/>
            <person name="Allenby N."/>
            <person name="Ward A.C."/>
        </authorList>
    </citation>
    <scope>NUCLEOTIDE SEQUENCE [LARGE SCALE GENOMIC DNA]</scope>
    <source>
        <strain evidence="2 3">MS1.HAVA.3</strain>
    </source>
</reference>
<keyword evidence="2" id="KW-0489">Methyltransferase</keyword>
<sequence length="173" mass="17186">MGFYADQALPRILNAVCAAKTAGPLRRRVCAGLSGEVVEIGFGSGHNVPFYPPGVTGVAAVEPSDVAWRLAAERVRSSRVPVRRAGLDGQSLPFEDGAFDSARPPGPCAPSRTPARPCASCAASSSPGGPCTSSNTGSPRKATGACAAGSDGSSPCRNGSSAGATSPGPPSTC</sequence>
<gene>
    <name evidence="2" type="ORF">WKI68_13670</name>
</gene>
<evidence type="ECO:0000313" key="3">
    <source>
        <dbReference type="Proteomes" id="UP001382904"/>
    </source>
</evidence>
<dbReference type="EMBL" id="JBBKAM010000002">
    <property type="protein sequence ID" value="MEJ8642226.1"/>
    <property type="molecule type" value="Genomic_DNA"/>
</dbReference>
<dbReference type="GO" id="GO:0032259">
    <property type="term" value="P:methylation"/>
    <property type="evidence" value="ECO:0007669"/>
    <property type="project" value="UniProtKB-KW"/>
</dbReference>
<protein>
    <submittedName>
        <fullName evidence="2">Class I SAM-dependent methyltransferase</fullName>
        <ecNumber evidence="2">2.1.-.-</ecNumber>
    </submittedName>
</protein>
<dbReference type="GO" id="GO:0008168">
    <property type="term" value="F:methyltransferase activity"/>
    <property type="evidence" value="ECO:0007669"/>
    <property type="project" value="UniProtKB-KW"/>
</dbReference>
<proteinExistence type="predicted"/>
<keyword evidence="2" id="KW-0808">Transferase</keyword>
<dbReference type="InterPro" id="IPR029063">
    <property type="entry name" value="SAM-dependent_MTases_sf"/>
</dbReference>
<feature type="region of interest" description="Disordered" evidence="1">
    <location>
        <begin position="81"/>
        <end position="173"/>
    </location>
</feature>
<organism evidence="2 3">
    <name type="scientific">Streptomyces caledonius</name>
    <dbReference type="NCBI Taxonomy" id="3134107"/>
    <lineage>
        <taxon>Bacteria</taxon>
        <taxon>Bacillati</taxon>
        <taxon>Actinomycetota</taxon>
        <taxon>Actinomycetes</taxon>
        <taxon>Kitasatosporales</taxon>
        <taxon>Streptomycetaceae</taxon>
        <taxon>Streptomyces</taxon>
    </lineage>
</organism>
<feature type="compositionally biased region" description="Low complexity" evidence="1">
    <location>
        <begin position="114"/>
        <end position="131"/>
    </location>
</feature>
<dbReference type="EC" id="2.1.-.-" evidence="2"/>
<evidence type="ECO:0000313" key="2">
    <source>
        <dbReference type="EMBL" id="MEJ8642226.1"/>
    </source>
</evidence>